<dbReference type="RefSeq" id="WP_378286544.1">
    <property type="nucleotide sequence ID" value="NZ_JBHSON010000058.1"/>
</dbReference>
<accession>A0ABW1A822</accession>
<dbReference type="InterPro" id="IPR029052">
    <property type="entry name" value="Metallo-depent_PP-like"/>
</dbReference>
<gene>
    <name evidence="1" type="ORF">ACFPZN_34635</name>
</gene>
<dbReference type="SUPFAM" id="SSF56300">
    <property type="entry name" value="Metallo-dependent phosphatases"/>
    <property type="match status" value="1"/>
</dbReference>
<evidence type="ECO:0000313" key="2">
    <source>
        <dbReference type="Proteomes" id="UP001596074"/>
    </source>
</evidence>
<dbReference type="EMBL" id="JBHSON010000058">
    <property type="protein sequence ID" value="MFC5750782.1"/>
    <property type="molecule type" value="Genomic_DNA"/>
</dbReference>
<dbReference type="Gene3D" id="3.60.21.10">
    <property type="match status" value="1"/>
</dbReference>
<keyword evidence="2" id="KW-1185">Reference proteome</keyword>
<proteinExistence type="predicted"/>
<name>A0ABW1A822_9ACTN</name>
<comment type="caution">
    <text evidence="1">The sequence shown here is derived from an EMBL/GenBank/DDBJ whole genome shotgun (WGS) entry which is preliminary data.</text>
</comment>
<reference evidence="2" key="1">
    <citation type="journal article" date="2019" name="Int. J. Syst. Evol. Microbiol.">
        <title>The Global Catalogue of Microorganisms (GCM) 10K type strain sequencing project: providing services to taxonomists for standard genome sequencing and annotation.</title>
        <authorList>
            <consortium name="The Broad Institute Genomics Platform"/>
            <consortium name="The Broad Institute Genome Sequencing Center for Infectious Disease"/>
            <person name="Wu L."/>
            <person name="Ma J."/>
        </authorList>
    </citation>
    <scope>NUCLEOTIDE SEQUENCE [LARGE SCALE GENOMIC DNA]</scope>
    <source>
        <strain evidence="2">KCTC 42087</strain>
    </source>
</reference>
<organism evidence="1 2">
    <name type="scientific">Actinomadura rugatobispora</name>
    <dbReference type="NCBI Taxonomy" id="1994"/>
    <lineage>
        <taxon>Bacteria</taxon>
        <taxon>Bacillati</taxon>
        <taxon>Actinomycetota</taxon>
        <taxon>Actinomycetes</taxon>
        <taxon>Streptosporangiales</taxon>
        <taxon>Thermomonosporaceae</taxon>
        <taxon>Actinomadura</taxon>
    </lineage>
</organism>
<dbReference type="Proteomes" id="UP001596074">
    <property type="component" value="Unassembled WGS sequence"/>
</dbReference>
<protein>
    <recommendedName>
        <fullName evidence="3">Calcineurin-like phosphoesterase domain-containing protein</fullName>
    </recommendedName>
</protein>
<evidence type="ECO:0000313" key="1">
    <source>
        <dbReference type="EMBL" id="MFC5750782.1"/>
    </source>
</evidence>
<evidence type="ECO:0008006" key="3">
    <source>
        <dbReference type="Google" id="ProtNLM"/>
    </source>
</evidence>
<sequence length="261" mass="26799">MMVPETIAAVPYSRARRGGGTESAVLPVQRIGAGPLPDGCEALVVAGDLQGVAASPWGGDPVLLGVAVADHLGVWAEQGLIPAVERVGVVLTGDLYSADRRGATGRVGDVWLAFAVLGCPLVVGVAGNHDVVSAEEVAEFGGVLLDGGSVVRGGVRFAGVGGIVGDPRRPGRRRPEDFAGRLDRVLDEEPAVLVLHEGPHGDAPGQAGSALVRERIASRPPALTLCGHVHWERPVSPLGGGHIINVDARVAVLTGRSSPRR</sequence>